<sequence length="321" mass="36337">MKIHYEAWTPGPDARVDIRRAEAICSEYATQGFDLTLRQLYYQFVARDWIPNTVQSYKRIGSIINKARMAGLLDWSYIVDRTRSVAANSHWETPADIMRSAAHSFGIDKWADQPRRVEVWVEKEALAGIVGQIAAQLDVAYFSCRGYVSQSELWRAGRRLGRYLDGGQAITVLHLGDHDPSGIDMTRDIRDRLELFIGEDHGEWALHDEDALTEPDGLPNLEVRRIALNFDQVRQYNPPPNPAKETDSRSGGYKAKFGSQSWELDALDPTTLAGLIRQHVEGIRDDERYAVQVAAERRHRELLTEASSRWQDVAAFLGGAA</sequence>
<gene>
    <name evidence="2" type="ORF">GA0070616_4406</name>
</gene>
<evidence type="ECO:0000313" key="2">
    <source>
        <dbReference type="EMBL" id="SCL32201.1"/>
    </source>
</evidence>
<dbReference type="EMBL" id="FMHT01000003">
    <property type="protein sequence ID" value="SCL32201.1"/>
    <property type="molecule type" value="Genomic_DNA"/>
</dbReference>
<dbReference type="STRING" id="145857.GA0070616_4406"/>
<protein>
    <submittedName>
        <fullName evidence="2">Uncharacterized protein</fullName>
    </submittedName>
</protein>
<evidence type="ECO:0000256" key="1">
    <source>
        <dbReference type="SAM" id="MobiDB-lite"/>
    </source>
</evidence>
<name>A0A1C6SRJ8_9ACTN</name>
<dbReference type="OrthoDB" id="546653at2"/>
<proteinExistence type="predicted"/>
<accession>A0A1C6SRJ8</accession>
<keyword evidence="3" id="KW-1185">Reference proteome</keyword>
<dbReference type="Proteomes" id="UP000199699">
    <property type="component" value="Unassembled WGS sequence"/>
</dbReference>
<dbReference type="AlphaFoldDB" id="A0A1C6SRJ8"/>
<evidence type="ECO:0000313" key="3">
    <source>
        <dbReference type="Proteomes" id="UP000199699"/>
    </source>
</evidence>
<dbReference type="RefSeq" id="WP_091086234.1">
    <property type="nucleotide sequence ID" value="NZ_FMHT01000003.1"/>
</dbReference>
<organism evidence="2 3">
    <name type="scientific">Micromonospora nigra</name>
    <dbReference type="NCBI Taxonomy" id="145857"/>
    <lineage>
        <taxon>Bacteria</taxon>
        <taxon>Bacillati</taxon>
        <taxon>Actinomycetota</taxon>
        <taxon>Actinomycetes</taxon>
        <taxon>Micromonosporales</taxon>
        <taxon>Micromonosporaceae</taxon>
        <taxon>Micromonospora</taxon>
    </lineage>
</organism>
<reference evidence="2 3" key="1">
    <citation type="submission" date="2016-06" db="EMBL/GenBank/DDBJ databases">
        <authorList>
            <person name="Kjaerup R.B."/>
            <person name="Dalgaard T.S."/>
            <person name="Juul-Madsen H.R."/>
        </authorList>
    </citation>
    <scope>NUCLEOTIDE SEQUENCE [LARGE SCALE GENOMIC DNA]</scope>
    <source>
        <strain evidence="2 3">DSM 43818</strain>
    </source>
</reference>
<feature type="region of interest" description="Disordered" evidence="1">
    <location>
        <begin position="234"/>
        <end position="254"/>
    </location>
</feature>